<dbReference type="RefSeq" id="WP_022444304.1">
    <property type="nucleotide sequence ID" value="NZ_BGZJ01000001.1"/>
</dbReference>
<organism evidence="3 4">
    <name type="scientific">Mesosutterella multiformis</name>
    <dbReference type="NCBI Taxonomy" id="2259133"/>
    <lineage>
        <taxon>Bacteria</taxon>
        <taxon>Pseudomonadati</taxon>
        <taxon>Pseudomonadota</taxon>
        <taxon>Betaproteobacteria</taxon>
        <taxon>Burkholderiales</taxon>
        <taxon>Sutterellaceae</taxon>
        <taxon>Mesosutterella</taxon>
    </lineage>
</organism>
<dbReference type="PROSITE" id="PS51257">
    <property type="entry name" value="PROKAR_LIPOPROTEIN"/>
    <property type="match status" value="1"/>
</dbReference>
<keyword evidence="2" id="KW-0472">Membrane</keyword>
<keyword evidence="1" id="KW-0175">Coiled coil</keyword>
<comment type="caution">
    <text evidence="3">The sequence shown here is derived from an EMBL/GenBank/DDBJ whole genome shotgun (WGS) entry which is preliminary data.</text>
</comment>
<gene>
    <name evidence="3" type="ORF">MESMUL_04370</name>
</gene>
<dbReference type="Proteomes" id="UP000266091">
    <property type="component" value="Unassembled WGS sequence"/>
</dbReference>
<dbReference type="EMBL" id="BGZJ01000001">
    <property type="protein sequence ID" value="GBO93083.1"/>
    <property type="molecule type" value="Genomic_DNA"/>
</dbReference>
<accession>A0A401LKU1</accession>
<name>A0A388SBS1_9BURK</name>
<proteinExistence type="predicted"/>
<evidence type="ECO:0000313" key="3">
    <source>
        <dbReference type="EMBL" id="GBO93083.1"/>
    </source>
</evidence>
<feature type="coiled-coil region" evidence="1">
    <location>
        <begin position="34"/>
        <end position="61"/>
    </location>
</feature>
<feature type="transmembrane region" description="Helical" evidence="2">
    <location>
        <begin position="6"/>
        <end position="28"/>
    </location>
</feature>
<sequence length="107" mass="11442">MSESRLSVLTVVTLAGAAVLFISACSLVTSQYRARSLVAQIEKLQNEERRLNDDASELYMEISRAALPGYIASQAMKAGLGPATSRNTVVLEYKPVPSAAAPKGNEQ</sequence>
<protein>
    <recommendedName>
        <fullName evidence="5">Cell division protein FtsL</fullName>
    </recommendedName>
</protein>
<evidence type="ECO:0008006" key="5">
    <source>
        <dbReference type="Google" id="ProtNLM"/>
    </source>
</evidence>
<keyword evidence="4" id="KW-1185">Reference proteome</keyword>
<evidence type="ECO:0000313" key="4">
    <source>
        <dbReference type="Proteomes" id="UP000266091"/>
    </source>
</evidence>
<accession>A0A388SBS1</accession>
<dbReference type="AlphaFoldDB" id="A0A388SBS1"/>
<dbReference type="OrthoDB" id="9892698at2"/>
<reference evidence="3 4" key="1">
    <citation type="journal article" date="2018" name="Int. J. Syst. Evol. Microbiol.">
        <title>Mesosutterella multiformis gen. nov., sp. nov., a member of the family Sutterellaceae and Sutterella megalosphaeroides sp. nov., isolated from human faeces.</title>
        <authorList>
            <person name="Sakamoto M."/>
            <person name="Ikeyama N."/>
            <person name="Kunihiro T."/>
            <person name="Iino T."/>
            <person name="Yuki M."/>
            <person name="Ohkuma M."/>
        </authorList>
    </citation>
    <scope>NUCLEOTIDE SEQUENCE [LARGE SCALE GENOMIC DNA]</scope>
    <source>
        <strain evidence="3 4">4NBBH2</strain>
    </source>
</reference>
<evidence type="ECO:0000256" key="1">
    <source>
        <dbReference type="SAM" id="Coils"/>
    </source>
</evidence>
<keyword evidence="2" id="KW-0812">Transmembrane</keyword>
<evidence type="ECO:0000256" key="2">
    <source>
        <dbReference type="SAM" id="Phobius"/>
    </source>
</evidence>
<keyword evidence="2" id="KW-1133">Transmembrane helix</keyword>